<name>A0A480B067_9BURK</name>
<organism evidence="3 4">
    <name type="scientific">Pseudaquabacterium pictum</name>
    <dbReference type="NCBI Taxonomy" id="2315236"/>
    <lineage>
        <taxon>Bacteria</taxon>
        <taxon>Pseudomonadati</taxon>
        <taxon>Pseudomonadota</taxon>
        <taxon>Betaproteobacteria</taxon>
        <taxon>Burkholderiales</taxon>
        <taxon>Sphaerotilaceae</taxon>
        <taxon>Pseudaquabacterium</taxon>
    </lineage>
</organism>
<evidence type="ECO:0000313" key="3">
    <source>
        <dbReference type="EMBL" id="GCL65375.1"/>
    </source>
</evidence>
<protein>
    <submittedName>
        <fullName evidence="3">Chlorophyll synthesis pathway protein BchC</fullName>
    </submittedName>
</protein>
<feature type="domain" description="Alcohol dehydrogenase-like N-terminal" evidence="2">
    <location>
        <begin position="27"/>
        <end position="123"/>
    </location>
</feature>
<evidence type="ECO:0000256" key="1">
    <source>
        <dbReference type="ARBA" id="ARBA00023002"/>
    </source>
</evidence>
<dbReference type="SUPFAM" id="SSF51735">
    <property type="entry name" value="NAD(P)-binding Rossmann-fold domains"/>
    <property type="match status" value="1"/>
</dbReference>
<dbReference type="AlphaFoldDB" id="A0A480B067"/>
<reference evidence="4" key="1">
    <citation type="submission" date="2019-03" db="EMBL/GenBank/DDBJ databases">
        <title>Aquabacterium pictum sp.nov., the first bacteriochlorophyll a-containing freshwater bacterium in the genus Aquabacterium of the class Betaproteobacteria.</title>
        <authorList>
            <person name="Hirose S."/>
            <person name="Tank M."/>
            <person name="Hara E."/>
            <person name="Tamaki H."/>
            <person name="Takaichi S."/>
            <person name="Haruta S."/>
            <person name="Hanada S."/>
        </authorList>
    </citation>
    <scope>NUCLEOTIDE SEQUENCE [LARGE SCALE GENOMIC DNA]</scope>
    <source>
        <strain evidence="4">W35</strain>
    </source>
</reference>
<dbReference type="InterPro" id="IPR036291">
    <property type="entry name" value="NAD(P)-bd_dom_sf"/>
</dbReference>
<dbReference type="Proteomes" id="UP000301751">
    <property type="component" value="Unassembled WGS sequence"/>
</dbReference>
<dbReference type="EMBL" id="BJCL01000016">
    <property type="protein sequence ID" value="GCL65375.1"/>
    <property type="molecule type" value="Genomic_DNA"/>
</dbReference>
<dbReference type="PANTHER" id="PTHR43189">
    <property type="entry name" value="ZINC-TYPE ALCOHOL DEHYDROGENASE-LIKE PROTEIN C1198.01-RELATED"/>
    <property type="match status" value="1"/>
</dbReference>
<comment type="caution">
    <text evidence="3">The sequence shown here is derived from an EMBL/GenBank/DDBJ whole genome shotgun (WGS) entry which is preliminary data.</text>
</comment>
<dbReference type="InterPro" id="IPR013154">
    <property type="entry name" value="ADH-like_N"/>
</dbReference>
<keyword evidence="1" id="KW-0560">Oxidoreductase</keyword>
<dbReference type="InterPro" id="IPR011032">
    <property type="entry name" value="GroES-like_sf"/>
</dbReference>
<dbReference type="RefSeq" id="WP_137735091.1">
    <property type="nucleotide sequence ID" value="NZ_BJCL01000016.1"/>
</dbReference>
<dbReference type="Gene3D" id="3.90.180.10">
    <property type="entry name" value="Medium-chain alcohol dehydrogenases, catalytic domain"/>
    <property type="match status" value="1"/>
</dbReference>
<sequence length="320" mass="33940">MNTTAVLLARPDQIRLADLVLATPTTEDVVVDVHWSGISTGTERLLFTGAMPSFPGMGYPLVPGYESVGRVVEAGEASGLRVGQQVFVPGANCFGPLDGQPVRGLFGGSASRLVVPGRRVIAVDEALGEQAVLLALAATAYHAVSDGGRIEHPKAPQLIVGHGVLGRLLARLNVAAGFPDTVVWETNPVRAQGAQGYTVLHPDADPRRNYDVICDVSGDAKLLDTLISRLAPGGEVILAGFYSQPLQFNFAPAFMREARLRAAAEWQRPDLLAVQALIANGLLTLDGLITHHAPSAQADNAYRTAFGDVACLKMVLDWTH</sequence>
<gene>
    <name evidence="3" type="ORF">AQPW35_44560</name>
</gene>
<dbReference type="InterPro" id="IPR005903">
    <property type="entry name" value="BchC"/>
</dbReference>
<dbReference type="GO" id="GO:0036354">
    <property type="term" value="F:bacteriochlorophyllide-a dehydrogenase activity"/>
    <property type="evidence" value="ECO:0007669"/>
    <property type="project" value="InterPro"/>
</dbReference>
<dbReference type="OrthoDB" id="9806940at2"/>
<dbReference type="Pfam" id="PF08240">
    <property type="entry name" value="ADH_N"/>
    <property type="match status" value="1"/>
</dbReference>
<proteinExistence type="predicted"/>
<dbReference type="CDD" id="cd08255">
    <property type="entry name" value="2-desacetyl-2-hydroxyethyl_bacteriochlorophyllide_like"/>
    <property type="match status" value="1"/>
</dbReference>
<dbReference type="SUPFAM" id="SSF50129">
    <property type="entry name" value="GroES-like"/>
    <property type="match status" value="1"/>
</dbReference>
<dbReference type="PANTHER" id="PTHR43189:SF1">
    <property type="entry name" value="ZINC-TYPE ALCOHOL DEHYDROGENASE-LIKE PROTEIN C1198.01"/>
    <property type="match status" value="1"/>
</dbReference>
<keyword evidence="4" id="KW-1185">Reference proteome</keyword>
<accession>A0A480B067</accession>
<dbReference type="NCBIfam" id="TIGR01202">
    <property type="entry name" value="bchC"/>
    <property type="match status" value="1"/>
</dbReference>
<evidence type="ECO:0000313" key="4">
    <source>
        <dbReference type="Proteomes" id="UP000301751"/>
    </source>
</evidence>
<evidence type="ECO:0000259" key="2">
    <source>
        <dbReference type="Pfam" id="PF08240"/>
    </source>
</evidence>